<protein>
    <submittedName>
        <fullName evidence="1">Uncharacterized protein</fullName>
    </submittedName>
</protein>
<dbReference type="AlphaFoldDB" id="D1A629"/>
<reference evidence="1 2" key="1">
    <citation type="journal article" date="2011" name="Stand. Genomic Sci.">
        <title>Complete genome sequence of Thermomonospora curvata type strain (B9).</title>
        <authorList>
            <person name="Chertkov O."/>
            <person name="Sikorski J."/>
            <person name="Nolan M."/>
            <person name="Lapidus A."/>
            <person name="Lucas S."/>
            <person name="Del Rio T.G."/>
            <person name="Tice H."/>
            <person name="Cheng J.F."/>
            <person name="Goodwin L."/>
            <person name="Pitluck S."/>
            <person name="Liolios K."/>
            <person name="Ivanova N."/>
            <person name="Mavromatis K."/>
            <person name="Mikhailova N."/>
            <person name="Ovchinnikova G."/>
            <person name="Pati A."/>
            <person name="Chen A."/>
            <person name="Palaniappan K."/>
            <person name="Djao O.D."/>
            <person name="Land M."/>
            <person name="Hauser L."/>
            <person name="Chang Y.J."/>
            <person name="Jeffries C.D."/>
            <person name="Brettin T."/>
            <person name="Han C."/>
            <person name="Detter J.C."/>
            <person name="Rohde M."/>
            <person name="Goker M."/>
            <person name="Woyke T."/>
            <person name="Bristow J."/>
            <person name="Eisen J.A."/>
            <person name="Markowitz V."/>
            <person name="Hugenholtz P."/>
            <person name="Klenk H.P."/>
            <person name="Kyrpides N.C."/>
        </authorList>
    </citation>
    <scope>NUCLEOTIDE SEQUENCE [LARGE SCALE GENOMIC DNA]</scope>
    <source>
        <strain evidence="2">ATCC 19995 / DSM 43183 / JCM 3096 / KCTC 9072 / NBRC 15933 / NCIMB 10081 / Henssen B9</strain>
    </source>
</reference>
<dbReference type="EMBL" id="CP001738">
    <property type="protein sequence ID" value="ACZ00128.1"/>
    <property type="molecule type" value="Genomic_DNA"/>
</dbReference>
<dbReference type="KEGG" id="tcu:Tcur_4606"/>
<dbReference type="Proteomes" id="UP000001918">
    <property type="component" value="Chromosome"/>
</dbReference>
<evidence type="ECO:0000313" key="2">
    <source>
        <dbReference type="Proteomes" id="UP000001918"/>
    </source>
</evidence>
<name>D1A629_THECD</name>
<dbReference type="HOGENOM" id="CLU_185386_0_0_11"/>
<gene>
    <name evidence="1" type="ordered locus">Tcur_4606</name>
</gene>
<accession>D1A629</accession>
<dbReference type="STRING" id="471852.Tcur_4606"/>
<proteinExistence type="predicted"/>
<sequence length="94" mass="10792">MPPSRASGPAERTAADVFGPDAVNDLECRTGGRWVFWYGYYTRRWWAMPRPPYPWFGLAEGRTPADLLARVREAEEYYGPCRPRHASDRAGESR</sequence>
<organism evidence="1 2">
    <name type="scientific">Thermomonospora curvata (strain ATCC 19995 / DSM 43183 / JCM 3096 / KCTC 9072 / NBRC 15933 / NCIMB 10081 / Henssen B9)</name>
    <dbReference type="NCBI Taxonomy" id="471852"/>
    <lineage>
        <taxon>Bacteria</taxon>
        <taxon>Bacillati</taxon>
        <taxon>Actinomycetota</taxon>
        <taxon>Actinomycetes</taxon>
        <taxon>Streptosporangiales</taxon>
        <taxon>Thermomonosporaceae</taxon>
        <taxon>Thermomonospora</taxon>
    </lineage>
</organism>
<evidence type="ECO:0000313" key="1">
    <source>
        <dbReference type="EMBL" id="ACZ00128.1"/>
    </source>
</evidence>
<keyword evidence="2" id="KW-1185">Reference proteome</keyword>